<evidence type="ECO:0000313" key="3">
    <source>
        <dbReference type="EMBL" id="QIO08227.1"/>
    </source>
</evidence>
<keyword evidence="4" id="KW-1185">Reference proteome</keyword>
<feature type="transmembrane region" description="Helical" evidence="1">
    <location>
        <begin position="328"/>
        <end position="350"/>
    </location>
</feature>
<feature type="transmembrane region" description="Helical" evidence="1">
    <location>
        <begin position="294"/>
        <end position="316"/>
    </location>
</feature>
<dbReference type="AlphaFoldDB" id="A0A6G8S247"/>
<dbReference type="KEGG" id="alj:G8D99_03790"/>
<dbReference type="InterPro" id="IPR050879">
    <property type="entry name" value="Acyltransferase_3"/>
</dbReference>
<keyword evidence="1" id="KW-1133">Transmembrane helix</keyword>
<feature type="transmembrane region" description="Helical" evidence="1">
    <location>
        <begin position="264"/>
        <end position="282"/>
    </location>
</feature>
<dbReference type="EMBL" id="CP049916">
    <property type="protein sequence ID" value="QIO08227.1"/>
    <property type="molecule type" value="Genomic_DNA"/>
</dbReference>
<dbReference type="GO" id="GO:0016747">
    <property type="term" value="F:acyltransferase activity, transferring groups other than amino-acyl groups"/>
    <property type="evidence" value="ECO:0007669"/>
    <property type="project" value="InterPro"/>
</dbReference>
<reference evidence="3 4" key="1">
    <citation type="submission" date="2020-03" db="EMBL/GenBank/DDBJ databases">
        <authorList>
            <person name="Zhu W."/>
        </authorList>
    </citation>
    <scope>NUCLEOTIDE SEQUENCE [LARGE SCALE GENOMIC DNA]</scope>
    <source>
        <strain evidence="3 4">185</strain>
    </source>
</reference>
<feature type="transmembrane region" description="Helical" evidence="1">
    <location>
        <begin position="208"/>
        <end position="224"/>
    </location>
</feature>
<name>A0A6G8S247_9GAMM</name>
<dbReference type="Proteomes" id="UP000501939">
    <property type="component" value="Chromosome"/>
</dbReference>
<gene>
    <name evidence="3" type="ORF">G8D99_03790</name>
</gene>
<feature type="transmembrane region" description="Helical" evidence="1">
    <location>
        <begin position="54"/>
        <end position="79"/>
    </location>
</feature>
<dbReference type="Pfam" id="PF01757">
    <property type="entry name" value="Acyl_transf_3"/>
    <property type="match status" value="1"/>
</dbReference>
<organism evidence="3 4">
    <name type="scientific">Acinetobacter lanii</name>
    <dbReference type="NCBI Taxonomy" id="2715163"/>
    <lineage>
        <taxon>Bacteria</taxon>
        <taxon>Pseudomonadati</taxon>
        <taxon>Pseudomonadota</taxon>
        <taxon>Gammaproteobacteria</taxon>
        <taxon>Moraxellales</taxon>
        <taxon>Moraxellaceae</taxon>
        <taxon>Acinetobacter</taxon>
    </lineage>
</organism>
<keyword evidence="1" id="KW-0472">Membrane</keyword>
<accession>A0A6G8S247</accession>
<keyword evidence="3" id="KW-0808">Transferase</keyword>
<feature type="transmembrane region" description="Helical" evidence="1">
    <location>
        <begin position="231"/>
        <end position="252"/>
    </location>
</feature>
<dbReference type="PANTHER" id="PTHR23028">
    <property type="entry name" value="ACETYLTRANSFERASE"/>
    <property type="match status" value="1"/>
</dbReference>
<keyword evidence="1" id="KW-0812">Transmembrane</keyword>
<feature type="transmembrane region" description="Helical" evidence="1">
    <location>
        <begin position="12"/>
        <end position="34"/>
    </location>
</feature>
<proteinExistence type="predicted"/>
<feature type="transmembrane region" description="Helical" evidence="1">
    <location>
        <begin position="160"/>
        <end position="180"/>
    </location>
</feature>
<protein>
    <submittedName>
        <fullName evidence="3">Acyltransferase</fullName>
    </submittedName>
</protein>
<dbReference type="PANTHER" id="PTHR23028:SF134">
    <property type="entry name" value="PUTATIVE (AFU_ORTHOLOGUE AFUA_4G08520)-RELATED"/>
    <property type="match status" value="1"/>
</dbReference>
<sequence length="373" mass="42730">MVKLNSAESIRGLACLAVVFSHLSLSFFPYLHHFDVNATTDSALQYFIHHSPFAFWYSGTAAVFLFFVLSGYVLSYAILRRPEQAKTKIKSMLIKRYPRLAIPAVVSCLLVWIIFMIFDIDSSQANGWLQAYVTQPINLQHAIYEGTIGSFFFAESDTNWVLWTMHIELLGSLILFLLLYLYKVKRVLFFIGSVALPLLAWYWKGEGFFLGILSFVIGIYYYLYGRPLKLFPAIVLLLLGLYLAGAHNTSWSYQWLTPFMGGSVYDYCNFLAGVVIVYSILMSRRLSEKLDKPFLIWLGKISFSVYLIHLIVLYVVGLPVFNILLDQGLSFTTSALVASFIFIVMTLVFADYYSRWVDQFAIQISQKIAHKFE</sequence>
<feature type="transmembrane region" description="Helical" evidence="1">
    <location>
        <begin position="100"/>
        <end position="118"/>
    </location>
</feature>
<evidence type="ECO:0000259" key="2">
    <source>
        <dbReference type="Pfam" id="PF01757"/>
    </source>
</evidence>
<feature type="transmembrane region" description="Helical" evidence="1">
    <location>
        <begin position="187"/>
        <end position="202"/>
    </location>
</feature>
<keyword evidence="3" id="KW-0012">Acyltransferase</keyword>
<evidence type="ECO:0000256" key="1">
    <source>
        <dbReference type="SAM" id="Phobius"/>
    </source>
</evidence>
<dbReference type="InterPro" id="IPR002656">
    <property type="entry name" value="Acyl_transf_3_dom"/>
</dbReference>
<dbReference type="RefSeq" id="WP_166322771.1">
    <property type="nucleotide sequence ID" value="NZ_CP049916.1"/>
</dbReference>
<feature type="domain" description="Acyltransferase 3" evidence="2">
    <location>
        <begin position="8"/>
        <end position="348"/>
    </location>
</feature>
<evidence type="ECO:0000313" key="4">
    <source>
        <dbReference type="Proteomes" id="UP000501939"/>
    </source>
</evidence>